<name>A0A9R1W8Y9_LACSA</name>
<evidence type="ECO:0000313" key="1">
    <source>
        <dbReference type="EMBL" id="KAJ0218033.1"/>
    </source>
</evidence>
<reference evidence="1 2" key="1">
    <citation type="journal article" date="2017" name="Nat. Commun.">
        <title>Genome assembly with in vitro proximity ligation data and whole-genome triplication in lettuce.</title>
        <authorList>
            <person name="Reyes-Chin-Wo S."/>
            <person name="Wang Z."/>
            <person name="Yang X."/>
            <person name="Kozik A."/>
            <person name="Arikit S."/>
            <person name="Song C."/>
            <person name="Xia L."/>
            <person name="Froenicke L."/>
            <person name="Lavelle D.O."/>
            <person name="Truco M.J."/>
            <person name="Xia R."/>
            <person name="Zhu S."/>
            <person name="Xu C."/>
            <person name="Xu H."/>
            <person name="Xu X."/>
            <person name="Cox K."/>
            <person name="Korf I."/>
            <person name="Meyers B.C."/>
            <person name="Michelmore R.W."/>
        </authorList>
    </citation>
    <scope>NUCLEOTIDE SEQUENCE [LARGE SCALE GENOMIC DNA]</scope>
    <source>
        <strain evidence="2">cv. Salinas</strain>
        <tissue evidence="1">Seedlings</tissue>
    </source>
</reference>
<protein>
    <submittedName>
        <fullName evidence="1">Uncharacterized protein</fullName>
    </submittedName>
</protein>
<proteinExistence type="predicted"/>
<dbReference type="EMBL" id="NBSK02000003">
    <property type="protein sequence ID" value="KAJ0218033.1"/>
    <property type="molecule type" value="Genomic_DNA"/>
</dbReference>
<keyword evidence="2" id="KW-1185">Reference proteome</keyword>
<evidence type="ECO:0000313" key="2">
    <source>
        <dbReference type="Proteomes" id="UP000235145"/>
    </source>
</evidence>
<dbReference type="AlphaFoldDB" id="A0A9R1W8Y9"/>
<comment type="caution">
    <text evidence="1">The sequence shown here is derived from an EMBL/GenBank/DDBJ whole genome shotgun (WGS) entry which is preliminary data.</text>
</comment>
<sequence length="118" mass="13458">MAAMNSVRIDAAKMTSINDLASSSCNFQNTSIEHDDKKLLRFQDLTITFGNCHSTFKDYRSDKRGQWTLNQIMRNYRSRTECMGDIQRLNASFLAIYVSLIPPEEEKDKTEAIDGIIG</sequence>
<accession>A0A9R1W8Y9</accession>
<organism evidence="1 2">
    <name type="scientific">Lactuca sativa</name>
    <name type="common">Garden lettuce</name>
    <dbReference type="NCBI Taxonomy" id="4236"/>
    <lineage>
        <taxon>Eukaryota</taxon>
        <taxon>Viridiplantae</taxon>
        <taxon>Streptophyta</taxon>
        <taxon>Embryophyta</taxon>
        <taxon>Tracheophyta</taxon>
        <taxon>Spermatophyta</taxon>
        <taxon>Magnoliopsida</taxon>
        <taxon>eudicotyledons</taxon>
        <taxon>Gunneridae</taxon>
        <taxon>Pentapetalae</taxon>
        <taxon>asterids</taxon>
        <taxon>campanulids</taxon>
        <taxon>Asterales</taxon>
        <taxon>Asteraceae</taxon>
        <taxon>Cichorioideae</taxon>
        <taxon>Cichorieae</taxon>
        <taxon>Lactucinae</taxon>
        <taxon>Lactuca</taxon>
    </lineage>
</organism>
<gene>
    <name evidence="1" type="ORF">LSAT_V11C300134750</name>
</gene>
<dbReference type="Proteomes" id="UP000235145">
    <property type="component" value="Unassembled WGS sequence"/>
</dbReference>